<dbReference type="InterPro" id="IPR020471">
    <property type="entry name" value="AKR"/>
</dbReference>
<evidence type="ECO:0000259" key="10">
    <source>
        <dbReference type="Pfam" id="PF00248"/>
    </source>
</evidence>
<protein>
    <recommendedName>
        <fullName evidence="5">2-dehydropantolactone reductase</fullName>
        <ecNumber evidence="4">1.1.1.358</ecNumber>
    </recommendedName>
    <alternativeName>
        <fullName evidence="5">2-dehydropantolactone reductase</fullName>
    </alternativeName>
    <alternativeName>
        <fullName evidence="6">Ketopantoyl-lactone reductase</fullName>
    </alternativeName>
</protein>
<dbReference type="EMBL" id="CAACVR010000006">
    <property type="protein sequence ID" value="VEU20738.1"/>
    <property type="molecule type" value="Genomic_DNA"/>
</dbReference>
<feature type="active site" description="Proton donor" evidence="7">
    <location>
        <position position="51"/>
    </location>
</feature>
<sequence length="289" mass="32465">MVTIATTKLNSGNTIPVLGLGFWETPSNHAAEIAYAGLKAGYRLLDSAEAYGNEEGVAKGIAQWIAEDPKKHLREDVFYTTKIRDGFHGYDATKKALQGSLDKAKPIGYIDLVLVHSPQSDYEKRHGTWKALQEAVAEGTVKNIGVSNYGIKHLKELFAYPDLKIKPVINQLELHPWLTRTELVKFTKSEGIIVEAYSPLTRAKKFDDPDLVKLGKKYGKSPAQILIRWSLDKGFIPLPKTAHKERLASNLDVFDFKLEPEEVELLSGKNEDLKFCWDPTVYPLDNEKK</sequence>
<dbReference type="PANTHER" id="PTHR43827:SF13">
    <property type="entry name" value="ALDO_KETO REDUCTASE FAMILY PROTEIN"/>
    <property type="match status" value="1"/>
</dbReference>
<evidence type="ECO:0000256" key="6">
    <source>
        <dbReference type="ARBA" id="ARBA00081322"/>
    </source>
</evidence>
<dbReference type="PANTHER" id="PTHR43827">
    <property type="entry name" value="2,5-DIKETO-D-GLUCONIC ACID REDUCTASE"/>
    <property type="match status" value="1"/>
</dbReference>
<evidence type="ECO:0000256" key="7">
    <source>
        <dbReference type="PIRSR" id="PIRSR000097-1"/>
    </source>
</evidence>
<dbReference type="STRING" id="13370.A0A448YIP1"/>
<feature type="binding site" evidence="8">
    <location>
        <position position="116"/>
    </location>
    <ligand>
        <name>substrate</name>
    </ligand>
</feature>
<dbReference type="AlphaFoldDB" id="A0A448YIP1"/>
<evidence type="ECO:0000256" key="1">
    <source>
        <dbReference type="ARBA" id="ARBA00023002"/>
    </source>
</evidence>
<dbReference type="Gene3D" id="3.20.20.100">
    <property type="entry name" value="NADP-dependent oxidoreductase domain"/>
    <property type="match status" value="1"/>
</dbReference>
<evidence type="ECO:0000256" key="4">
    <source>
        <dbReference type="ARBA" id="ARBA00066965"/>
    </source>
</evidence>
<organism evidence="11 12">
    <name type="scientific">Brettanomyces naardenensis</name>
    <name type="common">Yeast</name>
    <dbReference type="NCBI Taxonomy" id="13370"/>
    <lineage>
        <taxon>Eukaryota</taxon>
        <taxon>Fungi</taxon>
        <taxon>Dikarya</taxon>
        <taxon>Ascomycota</taxon>
        <taxon>Saccharomycotina</taxon>
        <taxon>Pichiomycetes</taxon>
        <taxon>Pichiales</taxon>
        <taxon>Pichiaceae</taxon>
        <taxon>Brettanomyces</taxon>
    </lineage>
</organism>
<reference evidence="11 12" key="1">
    <citation type="submission" date="2018-12" db="EMBL/GenBank/DDBJ databases">
        <authorList>
            <person name="Tiukova I."/>
            <person name="Dainat J."/>
        </authorList>
    </citation>
    <scope>NUCLEOTIDE SEQUENCE [LARGE SCALE GENOMIC DNA]</scope>
</reference>
<name>A0A448YIP1_BRENA</name>
<dbReference type="FunFam" id="3.20.20.100:FF:000002">
    <property type="entry name" value="2,5-diketo-D-gluconic acid reductase A"/>
    <property type="match status" value="1"/>
</dbReference>
<comment type="catalytic activity">
    <reaction evidence="3">
        <text>isatin + NADPH + H(+) = 3-hydroxyindolin-2-one + NADP(+)</text>
        <dbReference type="Rhea" id="RHEA:68608"/>
        <dbReference type="ChEBI" id="CHEBI:15378"/>
        <dbReference type="ChEBI" id="CHEBI:27539"/>
        <dbReference type="ChEBI" id="CHEBI:28536"/>
        <dbReference type="ChEBI" id="CHEBI:57783"/>
        <dbReference type="ChEBI" id="CHEBI:58349"/>
    </reaction>
</comment>
<dbReference type="InterPro" id="IPR018170">
    <property type="entry name" value="Aldo/ket_reductase_CS"/>
</dbReference>
<gene>
    <name evidence="11" type="ORF">BRENAR_LOCUS1473</name>
</gene>
<comment type="catalytic activity">
    <reaction evidence="2">
        <text>(R)-pantolactone + NADP(+) = 2-dehydropantolactone + NADPH + H(+)</text>
        <dbReference type="Rhea" id="RHEA:18981"/>
        <dbReference type="ChEBI" id="CHEBI:15378"/>
        <dbReference type="ChEBI" id="CHEBI:16719"/>
        <dbReference type="ChEBI" id="CHEBI:18395"/>
        <dbReference type="ChEBI" id="CHEBI:57783"/>
        <dbReference type="ChEBI" id="CHEBI:58349"/>
        <dbReference type="EC" id="1.1.1.358"/>
    </reaction>
</comment>
<keyword evidence="12" id="KW-1185">Reference proteome</keyword>
<keyword evidence="1" id="KW-0560">Oxidoreductase</keyword>
<feature type="domain" description="NADP-dependent oxidoreductase" evidence="10">
    <location>
        <begin position="19"/>
        <end position="269"/>
    </location>
</feature>
<evidence type="ECO:0000313" key="11">
    <source>
        <dbReference type="EMBL" id="VEU20738.1"/>
    </source>
</evidence>
<dbReference type="GO" id="GO:0047011">
    <property type="term" value="F:2-dehydropantolactone reductase (A-specific) activity"/>
    <property type="evidence" value="ECO:0007669"/>
    <property type="project" value="UniProtKB-ARBA"/>
</dbReference>
<evidence type="ECO:0000256" key="9">
    <source>
        <dbReference type="PIRSR" id="PIRSR000097-3"/>
    </source>
</evidence>
<dbReference type="InParanoid" id="A0A448YIP1"/>
<dbReference type="Proteomes" id="UP000290900">
    <property type="component" value="Unassembled WGS sequence"/>
</dbReference>
<evidence type="ECO:0000256" key="2">
    <source>
        <dbReference type="ARBA" id="ARBA00050878"/>
    </source>
</evidence>
<feature type="site" description="Lowers pKa of active site Tyr" evidence="9">
    <location>
        <position position="82"/>
    </location>
</feature>
<dbReference type="InterPro" id="IPR023210">
    <property type="entry name" value="NADP_OxRdtase_dom"/>
</dbReference>
<dbReference type="GO" id="GO:0042180">
    <property type="term" value="P:ketone metabolic process"/>
    <property type="evidence" value="ECO:0007669"/>
    <property type="project" value="UniProtKB-ARBA"/>
</dbReference>
<dbReference type="EC" id="1.1.1.358" evidence="4"/>
<dbReference type="InterPro" id="IPR036812">
    <property type="entry name" value="NAD(P)_OxRdtase_dom_sf"/>
</dbReference>
<dbReference type="PIRSF" id="PIRSF000097">
    <property type="entry name" value="AKR"/>
    <property type="match status" value="1"/>
</dbReference>
<dbReference type="PRINTS" id="PR00069">
    <property type="entry name" value="ALDKETRDTASE"/>
</dbReference>
<evidence type="ECO:0000256" key="8">
    <source>
        <dbReference type="PIRSR" id="PIRSR000097-2"/>
    </source>
</evidence>
<dbReference type="Pfam" id="PF00248">
    <property type="entry name" value="Aldo_ket_red"/>
    <property type="match status" value="1"/>
</dbReference>
<evidence type="ECO:0000256" key="3">
    <source>
        <dbReference type="ARBA" id="ARBA00051098"/>
    </source>
</evidence>
<evidence type="ECO:0000256" key="5">
    <source>
        <dbReference type="ARBA" id="ARBA00079693"/>
    </source>
</evidence>
<evidence type="ECO:0000313" key="12">
    <source>
        <dbReference type="Proteomes" id="UP000290900"/>
    </source>
</evidence>
<accession>A0A448YIP1</accession>
<dbReference type="CDD" id="cd19071">
    <property type="entry name" value="AKR_AKR1-5-like"/>
    <property type="match status" value="1"/>
</dbReference>
<proteinExistence type="predicted"/>
<dbReference type="SUPFAM" id="SSF51430">
    <property type="entry name" value="NAD(P)-linked oxidoreductase"/>
    <property type="match status" value="1"/>
</dbReference>
<dbReference type="OrthoDB" id="416253at2759"/>
<dbReference type="PROSITE" id="PS00063">
    <property type="entry name" value="ALDOKETO_REDUCTASE_3"/>
    <property type="match status" value="1"/>
</dbReference>
<dbReference type="PROSITE" id="PS00062">
    <property type="entry name" value="ALDOKETO_REDUCTASE_2"/>
    <property type="match status" value="1"/>
</dbReference>